<dbReference type="NCBIfam" id="TIGR01444">
    <property type="entry name" value="fkbM_fam"/>
    <property type="match status" value="1"/>
</dbReference>
<proteinExistence type="predicted"/>
<dbReference type="GO" id="GO:0032259">
    <property type="term" value="P:methylation"/>
    <property type="evidence" value="ECO:0007669"/>
    <property type="project" value="UniProtKB-KW"/>
</dbReference>
<comment type="caution">
    <text evidence="2">The sequence shown here is derived from an EMBL/GenBank/DDBJ whole genome shotgun (WGS) entry which is preliminary data.</text>
</comment>
<dbReference type="SUPFAM" id="SSF53335">
    <property type="entry name" value="S-adenosyl-L-methionine-dependent methyltransferases"/>
    <property type="match status" value="1"/>
</dbReference>
<organism evidence="2 3">
    <name type="scientific">Paracidobacterium acidisoli</name>
    <dbReference type="NCBI Taxonomy" id="2303751"/>
    <lineage>
        <taxon>Bacteria</taxon>
        <taxon>Pseudomonadati</taxon>
        <taxon>Acidobacteriota</taxon>
        <taxon>Terriglobia</taxon>
        <taxon>Terriglobales</taxon>
        <taxon>Acidobacteriaceae</taxon>
        <taxon>Paracidobacterium</taxon>
    </lineage>
</organism>
<dbReference type="InterPro" id="IPR052514">
    <property type="entry name" value="SAM-dependent_MTase"/>
</dbReference>
<gene>
    <name evidence="2" type="ORF">D0Y96_11320</name>
</gene>
<name>A0A372IM36_9BACT</name>
<dbReference type="PANTHER" id="PTHR34203:SF15">
    <property type="entry name" value="SLL1173 PROTEIN"/>
    <property type="match status" value="1"/>
</dbReference>
<dbReference type="InterPro" id="IPR029063">
    <property type="entry name" value="SAM-dependent_MTases_sf"/>
</dbReference>
<reference evidence="2 3" key="1">
    <citation type="submission" date="2018-08" db="EMBL/GenBank/DDBJ databases">
        <title>Acidipila sp. 4G-K13, an acidobacterium isolated from forest soil.</title>
        <authorList>
            <person name="Gao Z.-H."/>
            <person name="Qiu L.-H."/>
        </authorList>
    </citation>
    <scope>NUCLEOTIDE SEQUENCE [LARGE SCALE GENOMIC DNA]</scope>
    <source>
        <strain evidence="2 3">4G-K13</strain>
    </source>
</reference>
<dbReference type="Pfam" id="PF05050">
    <property type="entry name" value="Methyltransf_21"/>
    <property type="match status" value="1"/>
</dbReference>
<evidence type="ECO:0000313" key="3">
    <source>
        <dbReference type="Proteomes" id="UP000264702"/>
    </source>
</evidence>
<dbReference type="InterPro" id="IPR006342">
    <property type="entry name" value="FkbM_mtfrase"/>
</dbReference>
<dbReference type="EMBL" id="QVQT01000004">
    <property type="protein sequence ID" value="RFU16020.1"/>
    <property type="molecule type" value="Genomic_DNA"/>
</dbReference>
<dbReference type="RefSeq" id="WP_117299953.1">
    <property type="nucleotide sequence ID" value="NZ_QVQT02000004.1"/>
</dbReference>
<accession>A0A372IM36</accession>
<dbReference type="Proteomes" id="UP000264702">
    <property type="component" value="Unassembled WGS sequence"/>
</dbReference>
<dbReference type="Gene3D" id="3.40.50.150">
    <property type="entry name" value="Vaccinia Virus protein VP39"/>
    <property type="match status" value="1"/>
</dbReference>
<dbReference type="PANTHER" id="PTHR34203">
    <property type="entry name" value="METHYLTRANSFERASE, FKBM FAMILY PROTEIN"/>
    <property type="match status" value="1"/>
</dbReference>
<keyword evidence="2" id="KW-0489">Methyltransferase</keyword>
<protein>
    <submittedName>
        <fullName evidence="2">FkbM family methyltransferase</fullName>
    </submittedName>
</protein>
<dbReference type="GO" id="GO:0008168">
    <property type="term" value="F:methyltransferase activity"/>
    <property type="evidence" value="ECO:0007669"/>
    <property type="project" value="UniProtKB-KW"/>
</dbReference>
<evidence type="ECO:0000313" key="2">
    <source>
        <dbReference type="EMBL" id="RFU16020.1"/>
    </source>
</evidence>
<feature type="domain" description="Methyltransferase FkbM" evidence="1">
    <location>
        <begin position="167"/>
        <end position="298"/>
    </location>
</feature>
<sequence>MMTALRGAFIRPMPFNKSPGQLCYSDIQDSSLSCNPVPVLLLQYGAAGDAEAVFILYALQSRGRHAGKFLKPARSESITIFRKERMLNLSFIRQVGPVQWAVRYSMLQFRKRILRQDSTLRLPTGMRIRLPRHSGCATEVYVTNGNIDWGSEAVFVQFAEPSRDFLDIGSHFGYYATYCAPRVRQVYAFEPGACNLTALRQNAALSSNIQIVEMAVSSHDGEADFFSGVGSTVGSLNNVGGAVTKVRITTVDSFVENHPEINVGLIKTDIEGHDLEALQGMHATVARFQPLILTECEWSQALQNLCAAWKYRIFAFTHDRLTDKPGYHDLSDDDVTKYFCKMLFLVPEKLQPAFSGIGKN</sequence>
<dbReference type="AlphaFoldDB" id="A0A372IM36"/>
<keyword evidence="2" id="KW-0808">Transferase</keyword>
<evidence type="ECO:0000259" key="1">
    <source>
        <dbReference type="Pfam" id="PF05050"/>
    </source>
</evidence>
<keyword evidence="3" id="KW-1185">Reference proteome</keyword>
<dbReference type="OrthoDB" id="9814604at2"/>